<comment type="cofactor">
    <cofactor evidence="7">
        <name>Mg(2+)</name>
        <dbReference type="ChEBI" id="CHEBI:18420"/>
    </cofactor>
    <cofactor evidence="7">
        <name>Mn(2+)</name>
        <dbReference type="ChEBI" id="CHEBI:29035"/>
    </cofactor>
</comment>
<dbReference type="HAMAP" id="MF_01659">
    <property type="entry name" value="MenD"/>
    <property type="match status" value="1"/>
</dbReference>
<protein>
    <recommendedName>
        <fullName evidence="7">2-succinyl-5-enolpyruvyl-6-hydroxy-3-cyclohexene-1-carboxylate synthase</fullName>
        <shortName evidence="7">SEPHCHC synthase</shortName>
        <ecNumber evidence="7">2.2.1.9</ecNumber>
    </recommendedName>
    <alternativeName>
        <fullName evidence="7">Menaquinone biosynthesis protein MenD</fullName>
    </alternativeName>
</protein>
<comment type="pathway">
    <text evidence="7">Quinol/quinone metabolism; 1,4-dihydroxy-2-naphthoate biosynthesis; 1,4-dihydroxy-2-naphthoate from chorismate: step 2/7.</text>
</comment>
<dbReference type="InterPro" id="IPR011766">
    <property type="entry name" value="TPP_enzyme_TPP-bd"/>
</dbReference>
<dbReference type="InterPro" id="IPR032264">
    <property type="entry name" value="MenD_middle"/>
</dbReference>
<dbReference type="Proteomes" id="UP000254235">
    <property type="component" value="Unassembled WGS sequence"/>
</dbReference>
<feature type="domain" description="Menaquinone biosynthesis protein MenD middle" evidence="10">
    <location>
        <begin position="211"/>
        <end position="335"/>
    </location>
</feature>
<dbReference type="GO" id="GO:0070204">
    <property type="term" value="F:2-succinyl-5-enolpyruvyl-6-hydroxy-3-cyclohexene-1-carboxylic-acid synthase activity"/>
    <property type="evidence" value="ECO:0007669"/>
    <property type="project" value="UniProtKB-UniRule"/>
</dbReference>
<dbReference type="AlphaFoldDB" id="A0A379EZL2"/>
<dbReference type="SUPFAM" id="SSF52518">
    <property type="entry name" value="Thiamin diphosphate-binding fold (THDP-binding)"/>
    <property type="match status" value="2"/>
</dbReference>
<dbReference type="GO" id="GO:0030145">
    <property type="term" value="F:manganese ion binding"/>
    <property type="evidence" value="ECO:0007669"/>
    <property type="project" value="UniProtKB-UniRule"/>
</dbReference>
<dbReference type="EC" id="2.2.1.9" evidence="7"/>
<comment type="similarity">
    <text evidence="7">Belongs to the TPP enzyme family. MenD subfamily.</text>
</comment>
<evidence type="ECO:0000313" key="12">
    <source>
        <dbReference type="Proteomes" id="UP000254235"/>
    </source>
</evidence>
<gene>
    <name evidence="7 11" type="primary">menD</name>
    <name evidence="11" type="ORF">NCTC13043_00655</name>
</gene>
<dbReference type="RefSeq" id="WP_115082992.1">
    <property type="nucleotide sequence ID" value="NZ_UGTP01000001.1"/>
</dbReference>
<dbReference type="PIRSF" id="PIRSF004983">
    <property type="entry name" value="MenD"/>
    <property type="match status" value="1"/>
</dbReference>
<evidence type="ECO:0000313" key="11">
    <source>
        <dbReference type="EMBL" id="SUC11795.1"/>
    </source>
</evidence>
<dbReference type="SUPFAM" id="SSF52467">
    <property type="entry name" value="DHS-like NAD/FAD-binding domain"/>
    <property type="match status" value="1"/>
</dbReference>
<proteinExistence type="inferred from homology"/>
<name>A0A379EZL2_9BACT</name>
<dbReference type="GO" id="GO:0009234">
    <property type="term" value="P:menaquinone biosynthetic process"/>
    <property type="evidence" value="ECO:0007669"/>
    <property type="project" value="UniProtKB-UniRule"/>
</dbReference>
<dbReference type="GO" id="GO:0030976">
    <property type="term" value="F:thiamine pyrophosphate binding"/>
    <property type="evidence" value="ECO:0007669"/>
    <property type="project" value="UniProtKB-UniRule"/>
</dbReference>
<dbReference type="Pfam" id="PF16582">
    <property type="entry name" value="TPP_enzyme_M_2"/>
    <property type="match status" value="1"/>
</dbReference>
<dbReference type="PANTHER" id="PTHR42916:SF1">
    <property type="entry name" value="PROTEIN PHYLLO, CHLOROPLASTIC"/>
    <property type="match status" value="1"/>
</dbReference>
<comment type="catalytic activity">
    <reaction evidence="7">
        <text>isochorismate + 2-oxoglutarate + H(+) = 5-enolpyruvoyl-6-hydroxy-2-succinyl-cyclohex-3-ene-1-carboxylate + CO2</text>
        <dbReference type="Rhea" id="RHEA:25593"/>
        <dbReference type="ChEBI" id="CHEBI:15378"/>
        <dbReference type="ChEBI" id="CHEBI:16526"/>
        <dbReference type="ChEBI" id="CHEBI:16810"/>
        <dbReference type="ChEBI" id="CHEBI:29780"/>
        <dbReference type="ChEBI" id="CHEBI:58818"/>
        <dbReference type="EC" id="2.2.1.9"/>
    </reaction>
</comment>
<dbReference type="UniPathway" id="UPA01057">
    <property type="reaction ID" value="UER00164"/>
</dbReference>
<evidence type="ECO:0000256" key="5">
    <source>
        <dbReference type="ARBA" id="ARBA00023052"/>
    </source>
</evidence>
<keyword evidence="5 7" id="KW-0786">Thiamine pyrophosphate</keyword>
<dbReference type="InterPro" id="IPR029035">
    <property type="entry name" value="DHS-like_NAD/FAD-binding_dom"/>
</dbReference>
<evidence type="ECO:0000259" key="10">
    <source>
        <dbReference type="Pfam" id="PF16582"/>
    </source>
</evidence>
<keyword evidence="3 7" id="KW-0479">Metal-binding</keyword>
<keyword evidence="6 7" id="KW-0464">Manganese</keyword>
<dbReference type="GeneID" id="78570376"/>
<dbReference type="UniPathway" id="UPA00079"/>
<evidence type="ECO:0000256" key="3">
    <source>
        <dbReference type="ARBA" id="ARBA00022723"/>
    </source>
</evidence>
<dbReference type="EMBL" id="UGTP01000001">
    <property type="protein sequence ID" value="SUC11795.1"/>
    <property type="molecule type" value="Genomic_DNA"/>
</dbReference>
<dbReference type="Pfam" id="PF02775">
    <property type="entry name" value="TPP_enzyme_C"/>
    <property type="match status" value="1"/>
</dbReference>
<dbReference type="Gene3D" id="3.40.50.1220">
    <property type="entry name" value="TPP-binding domain"/>
    <property type="match status" value="1"/>
</dbReference>
<dbReference type="InterPro" id="IPR029061">
    <property type="entry name" value="THDP-binding"/>
</dbReference>
<comment type="cofactor">
    <cofactor evidence="7">
        <name>thiamine diphosphate</name>
        <dbReference type="ChEBI" id="CHEBI:58937"/>
    </cofactor>
    <text evidence="7">Binds 1 thiamine pyrophosphate per subunit.</text>
</comment>
<evidence type="ECO:0000256" key="7">
    <source>
        <dbReference type="HAMAP-Rule" id="MF_01659"/>
    </source>
</evidence>
<keyword evidence="2 7" id="KW-0808">Transferase</keyword>
<organism evidence="11 12">
    <name type="scientific">Prevotella pallens</name>
    <dbReference type="NCBI Taxonomy" id="60133"/>
    <lineage>
        <taxon>Bacteria</taxon>
        <taxon>Pseudomonadati</taxon>
        <taxon>Bacteroidota</taxon>
        <taxon>Bacteroidia</taxon>
        <taxon>Bacteroidales</taxon>
        <taxon>Prevotellaceae</taxon>
        <taxon>Prevotella</taxon>
    </lineage>
</organism>
<reference evidence="11 12" key="1">
    <citation type="submission" date="2018-06" db="EMBL/GenBank/DDBJ databases">
        <authorList>
            <consortium name="Pathogen Informatics"/>
            <person name="Doyle S."/>
        </authorList>
    </citation>
    <scope>NUCLEOTIDE SEQUENCE [LARGE SCALE GENOMIC DNA]</scope>
    <source>
        <strain evidence="11 12">NCTC13043</strain>
    </source>
</reference>
<sequence length="561" mass="62241">MFSNKENVNILTALLVQHNITQAVVCPGSRNSPLVHNLCECKEIKCYPITDERSAAFFALGVALATHSPVVVCVTSGSALLNVAPAVAEAYYQNLPLIVISADRPQQWIGQSDGQTMPQVNVLDPFVRKSIHLNEPKTKEEHWYCNRLVNEALIECKRFAFAPVHINVPISEPLFHYNVATLPKERCISATSVCNDYTAVTNVVSMVQQAQRPLIVIGQESWWDMTEVKVELAKLHQRIVVIQDKLSNVSDATPQFFDAAIAIVKDTEALRPDLIIYIGGTIVSKRCKQFLRSCTPTHSILVDARGDIRDTFMNLTTVVQCQSATFIRILANSLESFATSNFYNDWQQTLKNAATVAQSYTPTYSQMLAVKRFHTLLQQNNYAKTFVYGNSSAVRLGNFYSSNFIFVNRGVNGIEGTLSTAVGIAAANKDKRIFCVIGDLSFFYDQNALWNSNLGENLSILLLNNSGGGIFQQLSGLEKSAHRYAIMGSSASVTAEGICQTHNINYLSAVNSDELESGLSSFLNIRDNSALLEIFTKSEEDAKAWNTFYKLLEQNNKLKQS</sequence>
<dbReference type="PANTHER" id="PTHR42916">
    <property type="entry name" value="2-SUCCINYL-5-ENOLPYRUVYL-6-HYDROXY-3-CYCLOHEXENE-1-CARBOXYLATE SYNTHASE"/>
    <property type="match status" value="1"/>
</dbReference>
<evidence type="ECO:0000259" key="9">
    <source>
        <dbReference type="Pfam" id="PF02776"/>
    </source>
</evidence>
<dbReference type="InterPro" id="IPR012001">
    <property type="entry name" value="Thiamin_PyroP_enz_TPP-bd_dom"/>
</dbReference>
<dbReference type="GO" id="GO:0000287">
    <property type="term" value="F:magnesium ion binding"/>
    <property type="evidence" value="ECO:0007669"/>
    <property type="project" value="UniProtKB-UniRule"/>
</dbReference>
<dbReference type="NCBIfam" id="TIGR00173">
    <property type="entry name" value="menD"/>
    <property type="match status" value="1"/>
</dbReference>
<dbReference type="Gene3D" id="3.40.50.970">
    <property type="match status" value="2"/>
</dbReference>
<dbReference type="InterPro" id="IPR004433">
    <property type="entry name" value="MenaQ_synth_MenD"/>
</dbReference>
<dbReference type="CDD" id="cd07037">
    <property type="entry name" value="TPP_PYR_MenD"/>
    <property type="match status" value="1"/>
</dbReference>
<dbReference type="OrthoDB" id="9791859at2"/>
<keyword evidence="4 7" id="KW-0460">Magnesium</keyword>
<accession>A0A379EZL2</accession>
<comment type="subunit">
    <text evidence="7">Homodimer.</text>
</comment>
<evidence type="ECO:0000256" key="1">
    <source>
        <dbReference type="ARBA" id="ARBA00022428"/>
    </source>
</evidence>
<evidence type="ECO:0000256" key="2">
    <source>
        <dbReference type="ARBA" id="ARBA00022679"/>
    </source>
</evidence>
<comment type="pathway">
    <text evidence="7">Quinol/quinone metabolism; menaquinone biosynthesis.</text>
</comment>
<feature type="domain" description="Thiamine pyrophosphate enzyme TPP-binding" evidence="8">
    <location>
        <begin position="404"/>
        <end position="531"/>
    </location>
</feature>
<feature type="domain" description="Thiamine pyrophosphate enzyme N-terminal TPP-binding" evidence="9">
    <location>
        <begin position="10"/>
        <end position="115"/>
    </location>
</feature>
<dbReference type="Pfam" id="PF02776">
    <property type="entry name" value="TPP_enzyme_N"/>
    <property type="match status" value="1"/>
</dbReference>
<comment type="function">
    <text evidence="7">Catalyzes the thiamine diphosphate-dependent decarboxylation of 2-oxoglutarate and the subsequent addition of the resulting succinic semialdehyde-thiamine pyrophosphate anion to isochorismate to yield 2-succinyl-5-enolpyruvyl-6-hydroxy-3-cyclohexene-1-carboxylate (SEPHCHC).</text>
</comment>
<evidence type="ECO:0000256" key="6">
    <source>
        <dbReference type="ARBA" id="ARBA00023211"/>
    </source>
</evidence>
<evidence type="ECO:0000259" key="8">
    <source>
        <dbReference type="Pfam" id="PF02775"/>
    </source>
</evidence>
<keyword evidence="1 7" id="KW-0474">Menaquinone biosynthesis</keyword>
<evidence type="ECO:0000256" key="4">
    <source>
        <dbReference type="ARBA" id="ARBA00022842"/>
    </source>
</evidence>